<dbReference type="SUPFAM" id="SSF53098">
    <property type="entry name" value="Ribonuclease H-like"/>
    <property type="match status" value="1"/>
</dbReference>
<gene>
    <name evidence="3" type="ORF">RJ639_030446</name>
</gene>
<dbReference type="EMBL" id="JAVXUP010000124">
    <property type="protein sequence ID" value="KAK3037348.1"/>
    <property type="molecule type" value="Genomic_DNA"/>
</dbReference>
<dbReference type="Proteomes" id="UP001188597">
    <property type="component" value="Unassembled WGS sequence"/>
</dbReference>
<dbReference type="GO" id="GO:0046983">
    <property type="term" value="F:protein dimerization activity"/>
    <property type="evidence" value="ECO:0007669"/>
    <property type="project" value="InterPro"/>
</dbReference>
<evidence type="ECO:0000259" key="2">
    <source>
        <dbReference type="Pfam" id="PF05699"/>
    </source>
</evidence>
<dbReference type="PANTHER" id="PTHR32166:SF81">
    <property type="entry name" value="OS06G0658400 PROTEIN"/>
    <property type="match status" value="1"/>
</dbReference>
<feature type="compositionally biased region" description="Low complexity" evidence="1">
    <location>
        <begin position="289"/>
        <end position="312"/>
    </location>
</feature>
<evidence type="ECO:0000313" key="3">
    <source>
        <dbReference type="EMBL" id="KAK3037348.1"/>
    </source>
</evidence>
<proteinExistence type="predicted"/>
<dbReference type="InterPro" id="IPR012337">
    <property type="entry name" value="RNaseH-like_sf"/>
</dbReference>
<dbReference type="InterPro" id="IPR008906">
    <property type="entry name" value="HATC_C_dom"/>
</dbReference>
<name>A0AA89BDU5_9ASTE</name>
<feature type="domain" description="HAT C-terminal dimerisation" evidence="2">
    <location>
        <begin position="154"/>
        <end position="224"/>
    </location>
</feature>
<feature type="compositionally biased region" description="Acidic residues" evidence="1">
    <location>
        <begin position="266"/>
        <end position="278"/>
    </location>
</feature>
<feature type="compositionally biased region" description="Polar residues" evidence="1">
    <location>
        <begin position="279"/>
        <end position="288"/>
    </location>
</feature>
<reference evidence="3" key="1">
    <citation type="submission" date="2022-12" db="EMBL/GenBank/DDBJ databases">
        <title>Draft genome assemblies for two species of Escallonia (Escalloniales).</title>
        <authorList>
            <person name="Chanderbali A."/>
            <person name="Dervinis C."/>
            <person name="Anghel I."/>
            <person name="Soltis D."/>
            <person name="Soltis P."/>
            <person name="Zapata F."/>
        </authorList>
    </citation>
    <scope>NUCLEOTIDE SEQUENCE</scope>
    <source>
        <strain evidence="3">UCBG64.0493</strain>
        <tissue evidence="3">Leaf</tissue>
    </source>
</reference>
<sequence length="332" mass="37990">MDDDLWRKCERLVKFTKPIYKMIRFFDSDKAIIGEVYEQMDTMLGLIKDELLDDLLVYDLVHDFVVERWDKMNLPLHCLAYVLVPKYYTSSWLSKPAPGGERRKKPHFDIEVQKGYFQALDRLITDPTESVLVRQQISNFVSCRGVFSQPQAVADRATMEALAWWDMYGGGAPELHCLALKVLSQSVNSSCAERCWSTYSYIHNVKRNRLGAARAEKLVFVHYNGRLLTRFREDYESNYKNWDANPEITNIEQSGASLEAGEAYENDDDIDEGNDDDIATTNPMTPRHSSTPSSTAVTPTSTTSTPHSSTPPAQDQEVQRCLRLARTKRKLK</sequence>
<feature type="region of interest" description="Disordered" evidence="1">
    <location>
        <begin position="266"/>
        <end position="319"/>
    </location>
</feature>
<comment type="caution">
    <text evidence="3">The sequence shown here is derived from an EMBL/GenBank/DDBJ whole genome shotgun (WGS) entry which is preliminary data.</text>
</comment>
<accession>A0AA89BDU5</accession>
<dbReference type="Pfam" id="PF05699">
    <property type="entry name" value="Dimer_Tnp_hAT"/>
    <property type="match status" value="1"/>
</dbReference>
<dbReference type="AlphaFoldDB" id="A0AA89BDU5"/>
<evidence type="ECO:0000256" key="1">
    <source>
        <dbReference type="SAM" id="MobiDB-lite"/>
    </source>
</evidence>
<protein>
    <recommendedName>
        <fullName evidence="2">HAT C-terminal dimerisation domain-containing protein</fullName>
    </recommendedName>
</protein>
<dbReference type="PANTHER" id="PTHR32166">
    <property type="entry name" value="OSJNBA0013A04.12 PROTEIN"/>
    <property type="match status" value="1"/>
</dbReference>
<evidence type="ECO:0000313" key="4">
    <source>
        <dbReference type="Proteomes" id="UP001188597"/>
    </source>
</evidence>
<keyword evidence="4" id="KW-1185">Reference proteome</keyword>
<organism evidence="3 4">
    <name type="scientific">Escallonia herrerae</name>
    <dbReference type="NCBI Taxonomy" id="1293975"/>
    <lineage>
        <taxon>Eukaryota</taxon>
        <taxon>Viridiplantae</taxon>
        <taxon>Streptophyta</taxon>
        <taxon>Embryophyta</taxon>
        <taxon>Tracheophyta</taxon>
        <taxon>Spermatophyta</taxon>
        <taxon>Magnoliopsida</taxon>
        <taxon>eudicotyledons</taxon>
        <taxon>Gunneridae</taxon>
        <taxon>Pentapetalae</taxon>
        <taxon>asterids</taxon>
        <taxon>campanulids</taxon>
        <taxon>Escalloniales</taxon>
        <taxon>Escalloniaceae</taxon>
        <taxon>Escallonia</taxon>
    </lineage>
</organism>